<name>S9TM13_MAGFU</name>
<dbReference type="AlphaFoldDB" id="S9TM13"/>
<evidence type="ECO:0000313" key="2">
    <source>
        <dbReference type="Proteomes" id="UP000015350"/>
    </source>
</evidence>
<dbReference type="Proteomes" id="UP000015350">
    <property type="component" value="Unassembled WGS sequence"/>
</dbReference>
<dbReference type="EMBL" id="AQPH01000003">
    <property type="protein sequence ID" value="EPY03311.1"/>
    <property type="molecule type" value="Genomic_DNA"/>
</dbReference>
<comment type="caution">
    <text evidence="1">The sequence shown here is derived from an EMBL/GenBank/DDBJ whole genome shotgun (WGS) entry which is preliminary data.</text>
</comment>
<sequence>METSLFQIISEACSSARRNGLGADETHDAILSALLACDPTLRPATARVIADQLFPMVDRAEG</sequence>
<proteinExistence type="predicted"/>
<accession>S9TM13</accession>
<dbReference type="STRING" id="1316936.K678_01671"/>
<protein>
    <submittedName>
        <fullName evidence="1">Uncharacterized protein</fullName>
    </submittedName>
</protein>
<reference evidence="1 2" key="1">
    <citation type="submission" date="2013-04" db="EMBL/GenBank/DDBJ databases">
        <authorList>
            <person name="Kuznetsov B."/>
            <person name="Ivanovsky R."/>
        </authorList>
    </citation>
    <scope>NUCLEOTIDE SEQUENCE [LARGE SCALE GENOMIC DNA]</scope>
    <source>
        <strain evidence="1 2">MGU-K5</strain>
    </source>
</reference>
<evidence type="ECO:0000313" key="1">
    <source>
        <dbReference type="EMBL" id="EPY03311.1"/>
    </source>
</evidence>
<organism evidence="1 2">
    <name type="scientific">Magnetospirillum fulvum MGU-K5</name>
    <dbReference type="NCBI Taxonomy" id="1316936"/>
    <lineage>
        <taxon>Bacteria</taxon>
        <taxon>Pseudomonadati</taxon>
        <taxon>Pseudomonadota</taxon>
        <taxon>Alphaproteobacteria</taxon>
        <taxon>Rhodospirillales</taxon>
        <taxon>Rhodospirillaceae</taxon>
        <taxon>Magnetospirillum</taxon>
    </lineage>
</organism>
<gene>
    <name evidence="1" type="ORF">K678_01671</name>
</gene>